<evidence type="ECO:0000313" key="1">
    <source>
        <dbReference type="EMBL" id="SVA62633.1"/>
    </source>
</evidence>
<protein>
    <recommendedName>
        <fullName evidence="2">DUF1800 domain-containing protein</fullName>
    </recommendedName>
</protein>
<proteinExistence type="predicted"/>
<reference evidence="1" key="1">
    <citation type="submission" date="2018-05" db="EMBL/GenBank/DDBJ databases">
        <authorList>
            <person name="Lanie J.A."/>
            <person name="Ng W.-L."/>
            <person name="Kazmierczak K.M."/>
            <person name="Andrzejewski T.M."/>
            <person name="Davidsen T.M."/>
            <person name="Wayne K.J."/>
            <person name="Tettelin H."/>
            <person name="Glass J.I."/>
            <person name="Rusch D."/>
            <person name="Podicherti R."/>
            <person name="Tsui H.-C.T."/>
            <person name="Winkler M.E."/>
        </authorList>
    </citation>
    <scope>NUCLEOTIDE SEQUENCE</scope>
</reference>
<name>A0A381XEG0_9ZZZZ</name>
<sequence>MESTNRVLAAHLARRAGFGATLEELDTYSEMEYEDLVEHLITKIDSSHISDHLIFRRHVDLHTMQGHNAVYWSYRMISTDNPFLEKMALFWHGVFATAENKLNNIGSLTNQIDMFRRHGIGRYDDLLVELSKDPAMLIWLDNHTNHKDSINENYGREILELFSMGIGNYTEDDIKECARAFTGWTVKNGEYLSMMAVKDSIWPYGRILWHHEYRATDHDTGEKRFLGESSNFNGDGVIDVICRQRATANFVARHLYNFFVADEVPVPQWSSTPPKDPEAINILANSYMESNHDIRSIMRILFNSDFFKDSKFKRVKSPAELVIGTLRNTREYQVPDGGEIGIYDIGEESGYMGQKLLDPPSVEGWHTGEEWITSGSLVDRVNFATSHLGDDSNPGVKNLIERVGFENKQPGKLIDDCLKTLGYVEIETDTYQKLEEVAAAGLKQSDSSDGVSSNLIIELFKLIVSSREYQRC</sequence>
<dbReference type="Pfam" id="PF08811">
    <property type="entry name" value="DUF1800"/>
    <property type="match status" value="1"/>
</dbReference>
<dbReference type="EMBL" id="UINC01014735">
    <property type="protein sequence ID" value="SVA62633.1"/>
    <property type="molecule type" value="Genomic_DNA"/>
</dbReference>
<organism evidence="1">
    <name type="scientific">marine metagenome</name>
    <dbReference type="NCBI Taxonomy" id="408172"/>
    <lineage>
        <taxon>unclassified sequences</taxon>
        <taxon>metagenomes</taxon>
        <taxon>ecological metagenomes</taxon>
    </lineage>
</organism>
<dbReference type="InterPro" id="IPR014917">
    <property type="entry name" value="DUF1800"/>
</dbReference>
<evidence type="ECO:0008006" key="2">
    <source>
        <dbReference type="Google" id="ProtNLM"/>
    </source>
</evidence>
<dbReference type="AlphaFoldDB" id="A0A381XEG0"/>
<accession>A0A381XEG0</accession>
<gene>
    <name evidence="1" type="ORF">METZ01_LOCUS115487</name>
</gene>